<dbReference type="PANTHER" id="PTHR13789">
    <property type="entry name" value="MONOOXYGENASE"/>
    <property type="match status" value="1"/>
</dbReference>
<dbReference type="InterPro" id="IPR002938">
    <property type="entry name" value="FAD-bd"/>
</dbReference>
<keyword evidence="1" id="KW-0560">Oxidoreductase</keyword>
<dbReference type="OrthoDB" id="4568714at2"/>
<evidence type="ECO:0000256" key="2">
    <source>
        <dbReference type="ARBA" id="ARBA00023033"/>
    </source>
</evidence>
<name>A0A1H2QTA8_9PSEU</name>
<dbReference type="InterPro" id="IPR050493">
    <property type="entry name" value="FAD-dep_Monooxygenase_BioMet"/>
</dbReference>
<sequence length="376" mass="40388">MTGRPRVAVIGAGPAGLATTIALRRAGLEAIAYERVEALRRHGNGLTLWPNGFAALDAFGAGDSVRGRAHPAAGMAMRAADGRTLYEVSEQEMKSIGGNGMAVHRAELLAALRGLLEPDAVRFGARCVRVSDAGEHAVVEFADGSSVRADLVVGADGLRSAVRESAGLGRRLRHCGVVVWRATISFELPETPGLLSMGGADAFGIWKLAGDRVYWFASAPSADVRQGGPDWLLRRFGDWHEPIPELLRATDPTEVVATEIFDCRPLRAWSRGRVALVGDAAHPSMPNMGQGTSQAFEDAAVLAARLAAAPSVPEALRAYERQRQGRANAATSQARMLARIGGWPGPVAGRLREWMLGHAPQRAQLRQLRRMFEFRI</sequence>
<accession>A0A1H2QTA8</accession>
<dbReference type="GO" id="GO:0004497">
    <property type="term" value="F:monooxygenase activity"/>
    <property type="evidence" value="ECO:0007669"/>
    <property type="project" value="UniProtKB-KW"/>
</dbReference>
<dbReference type="GO" id="GO:0071949">
    <property type="term" value="F:FAD binding"/>
    <property type="evidence" value="ECO:0007669"/>
    <property type="project" value="InterPro"/>
</dbReference>
<dbReference type="Proteomes" id="UP000199529">
    <property type="component" value="Unassembled WGS sequence"/>
</dbReference>
<keyword evidence="5" id="KW-1185">Reference proteome</keyword>
<dbReference type="RefSeq" id="WP_093260164.1">
    <property type="nucleotide sequence ID" value="NZ_FNOK01000001.1"/>
</dbReference>
<keyword evidence="2" id="KW-0503">Monooxygenase</keyword>
<organism evidence="4 5">
    <name type="scientific">Saccharopolyspora shandongensis</name>
    <dbReference type="NCBI Taxonomy" id="418495"/>
    <lineage>
        <taxon>Bacteria</taxon>
        <taxon>Bacillati</taxon>
        <taxon>Actinomycetota</taxon>
        <taxon>Actinomycetes</taxon>
        <taxon>Pseudonocardiales</taxon>
        <taxon>Pseudonocardiaceae</taxon>
        <taxon>Saccharopolyspora</taxon>
    </lineage>
</organism>
<dbReference type="AlphaFoldDB" id="A0A1H2QTA8"/>
<protein>
    <submittedName>
        <fullName evidence="4">2-polyprenyl-6-methoxyphenol hydroxylase</fullName>
    </submittedName>
</protein>
<feature type="domain" description="FAD-binding" evidence="3">
    <location>
        <begin position="6"/>
        <end position="333"/>
    </location>
</feature>
<reference evidence="5" key="1">
    <citation type="submission" date="2016-10" db="EMBL/GenBank/DDBJ databases">
        <authorList>
            <person name="Varghese N."/>
            <person name="Submissions S."/>
        </authorList>
    </citation>
    <scope>NUCLEOTIDE SEQUENCE [LARGE SCALE GENOMIC DNA]</scope>
    <source>
        <strain evidence="5">CGMCC 4.3530</strain>
    </source>
</reference>
<dbReference type="Pfam" id="PF01494">
    <property type="entry name" value="FAD_binding_3"/>
    <property type="match status" value="1"/>
</dbReference>
<dbReference type="Gene3D" id="3.50.50.60">
    <property type="entry name" value="FAD/NAD(P)-binding domain"/>
    <property type="match status" value="1"/>
</dbReference>
<dbReference type="PANTHER" id="PTHR13789:SF309">
    <property type="entry name" value="PUTATIVE (AFU_ORTHOLOGUE AFUA_6G14510)-RELATED"/>
    <property type="match status" value="1"/>
</dbReference>
<proteinExistence type="predicted"/>
<evidence type="ECO:0000259" key="3">
    <source>
        <dbReference type="Pfam" id="PF01494"/>
    </source>
</evidence>
<dbReference type="SUPFAM" id="SSF51905">
    <property type="entry name" value="FAD/NAD(P)-binding domain"/>
    <property type="match status" value="1"/>
</dbReference>
<gene>
    <name evidence="4" type="ORF">SAMN05216215_1001181</name>
</gene>
<dbReference type="STRING" id="418495.SAMN05216215_1001181"/>
<dbReference type="PRINTS" id="PR00420">
    <property type="entry name" value="RNGMNOXGNASE"/>
</dbReference>
<evidence type="ECO:0000313" key="5">
    <source>
        <dbReference type="Proteomes" id="UP000199529"/>
    </source>
</evidence>
<evidence type="ECO:0000256" key="1">
    <source>
        <dbReference type="ARBA" id="ARBA00023002"/>
    </source>
</evidence>
<dbReference type="EMBL" id="FNOK01000001">
    <property type="protein sequence ID" value="SDW09679.1"/>
    <property type="molecule type" value="Genomic_DNA"/>
</dbReference>
<dbReference type="InterPro" id="IPR036188">
    <property type="entry name" value="FAD/NAD-bd_sf"/>
</dbReference>
<evidence type="ECO:0000313" key="4">
    <source>
        <dbReference type="EMBL" id="SDW09679.1"/>
    </source>
</evidence>